<sequence length="88" mass="10504">MMNWIYPDVINNLKKKCDSYLNKKISLDEIQSSIYEAEHQILALEEKWLRELLFDAENQIELNRYTIDSEKLEQSVEPIIKNIMTKIS</sequence>
<reference evidence="1 2" key="1">
    <citation type="submission" date="2023-08" db="EMBL/GenBank/DDBJ databases">
        <title>Complete genome sequences of 12 bacterial strains from the honey bee gut, resolved with long-read nanopore sequencing.</title>
        <authorList>
            <person name="Kwong W.K."/>
            <person name="Acheampong S."/>
            <person name="Polat M.F."/>
        </authorList>
    </citation>
    <scope>NUCLEOTIDE SEQUENCE [LARGE SCALE GENOMIC DNA]</scope>
    <source>
        <strain evidence="2">wkB9</strain>
    </source>
</reference>
<dbReference type="GeneID" id="32536189"/>
<name>A0ABD7Z1F1_9NEIS</name>
<dbReference type="Proteomes" id="UP001229773">
    <property type="component" value="Chromosome"/>
</dbReference>
<accession>A0ABD7Z1F1</accession>
<dbReference type="EMBL" id="CP132375">
    <property type="protein sequence ID" value="WLS98385.1"/>
    <property type="molecule type" value="Genomic_DNA"/>
</dbReference>
<dbReference type="AlphaFoldDB" id="A0ABD7Z1F1"/>
<proteinExistence type="predicted"/>
<protein>
    <submittedName>
        <fullName evidence="1">Uncharacterized protein</fullName>
    </submittedName>
</protein>
<dbReference type="RefSeq" id="WP_198431269.1">
    <property type="nucleotide sequence ID" value="NZ_CP132374.1"/>
</dbReference>
<gene>
    <name evidence="1" type="ORF">RAM05_11180</name>
</gene>
<evidence type="ECO:0000313" key="1">
    <source>
        <dbReference type="EMBL" id="WLS98385.1"/>
    </source>
</evidence>
<evidence type="ECO:0000313" key="2">
    <source>
        <dbReference type="Proteomes" id="UP001229773"/>
    </source>
</evidence>
<organism evidence="1 2">
    <name type="scientific">Snodgrassella alvi</name>
    <dbReference type="NCBI Taxonomy" id="1196083"/>
    <lineage>
        <taxon>Bacteria</taxon>
        <taxon>Pseudomonadati</taxon>
        <taxon>Pseudomonadota</taxon>
        <taxon>Betaproteobacteria</taxon>
        <taxon>Neisseriales</taxon>
        <taxon>Neisseriaceae</taxon>
        <taxon>Snodgrassella</taxon>
    </lineage>
</organism>